<feature type="transmembrane region" description="Helical" evidence="1">
    <location>
        <begin position="17"/>
        <end position="38"/>
    </location>
</feature>
<keyword evidence="1" id="KW-1133">Transmembrane helix</keyword>
<protein>
    <submittedName>
        <fullName evidence="2">Uncharacterized protein</fullName>
    </submittedName>
</protein>
<organism evidence="2 3">
    <name type="scientific">Triangularia setosa</name>
    <dbReference type="NCBI Taxonomy" id="2587417"/>
    <lineage>
        <taxon>Eukaryota</taxon>
        <taxon>Fungi</taxon>
        <taxon>Dikarya</taxon>
        <taxon>Ascomycota</taxon>
        <taxon>Pezizomycotina</taxon>
        <taxon>Sordariomycetes</taxon>
        <taxon>Sordariomycetidae</taxon>
        <taxon>Sordariales</taxon>
        <taxon>Podosporaceae</taxon>
        <taxon>Triangularia</taxon>
    </lineage>
</organism>
<keyword evidence="3" id="KW-1185">Reference proteome</keyword>
<gene>
    <name evidence="2" type="ORF">QBC36DRAFT_341383</name>
</gene>
<keyword evidence="1" id="KW-0812">Transmembrane</keyword>
<proteinExistence type="predicted"/>
<comment type="caution">
    <text evidence="2">The sequence shown here is derived from an EMBL/GenBank/DDBJ whole genome shotgun (WGS) entry which is preliminary data.</text>
</comment>
<evidence type="ECO:0000313" key="2">
    <source>
        <dbReference type="EMBL" id="KAK4170740.1"/>
    </source>
</evidence>
<keyword evidence="1" id="KW-0472">Membrane</keyword>
<dbReference type="EMBL" id="MU866798">
    <property type="protein sequence ID" value="KAK4170740.1"/>
    <property type="molecule type" value="Genomic_DNA"/>
</dbReference>
<reference evidence="2" key="2">
    <citation type="submission" date="2023-05" db="EMBL/GenBank/DDBJ databases">
        <authorList>
            <consortium name="Lawrence Berkeley National Laboratory"/>
            <person name="Steindorff A."/>
            <person name="Hensen N."/>
            <person name="Bonometti L."/>
            <person name="Westerberg I."/>
            <person name="Brannstrom I.O."/>
            <person name="Guillou S."/>
            <person name="Cros-Aarteil S."/>
            <person name="Calhoun S."/>
            <person name="Haridas S."/>
            <person name="Kuo A."/>
            <person name="Mondo S."/>
            <person name="Pangilinan J."/>
            <person name="Riley R."/>
            <person name="Labutti K."/>
            <person name="Andreopoulos B."/>
            <person name="Lipzen A."/>
            <person name="Chen C."/>
            <person name="Yanf M."/>
            <person name="Daum C."/>
            <person name="Ng V."/>
            <person name="Clum A."/>
            <person name="Ohm R."/>
            <person name="Martin F."/>
            <person name="Silar P."/>
            <person name="Natvig D."/>
            <person name="Lalanne C."/>
            <person name="Gautier V."/>
            <person name="Ament-Velasquez S.L."/>
            <person name="Kruys A."/>
            <person name="Hutchinson M.I."/>
            <person name="Powell A.J."/>
            <person name="Barry K."/>
            <person name="Miller A.N."/>
            <person name="Grigoriev I.V."/>
            <person name="Debuchy R."/>
            <person name="Gladieux P."/>
            <person name="Thoren M.H."/>
            <person name="Johannesson H."/>
        </authorList>
    </citation>
    <scope>NUCLEOTIDE SEQUENCE</scope>
    <source>
        <strain evidence="2">CBS 892.96</strain>
    </source>
</reference>
<name>A0AAN7A2A7_9PEZI</name>
<sequence>MQPETIPPQSVSLVETYLASFFSHIIHPFAVILAVGIGTGRHVPGLGFVLVDQLHTSRVMHNPLGIIMIVASDSFFVQVVVVG</sequence>
<dbReference type="AlphaFoldDB" id="A0AAN7A2A7"/>
<dbReference type="Proteomes" id="UP001302321">
    <property type="component" value="Unassembled WGS sequence"/>
</dbReference>
<evidence type="ECO:0000313" key="3">
    <source>
        <dbReference type="Proteomes" id="UP001302321"/>
    </source>
</evidence>
<feature type="transmembrane region" description="Helical" evidence="1">
    <location>
        <begin position="59"/>
        <end position="81"/>
    </location>
</feature>
<accession>A0AAN7A2A7</accession>
<evidence type="ECO:0000256" key="1">
    <source>
        <dbReference type="SAM" id="Phobius"/>
    </source>
</evidence>
<reference evidence="2" key="1">
    <citation type="journal article" date="2023" name="Mol. Phylogenet. Evol.">
        <title>Genome-scale phylogeny and comparative genomics of the fungal order Sordariales.</title>
        <authorList>
            <person name="Hensen N."/>
            <person name="Bonometti L."/>
            <person name="Westerberg I."/>
            <person name="Brannstrom I.O."/>
            <person name="Guillou S."/>
            <person name="Cros-Aarteil S."/>
            <person name="Calhoun S."/>
            <person name="Haridas S."/>
            <person name="Kuo A."/>
            <person name="Mondo S."/>
            <person name="Pangilinan J."/>
            <person name="Riley R."/>
            <person name="LaButti K."/>
            <person name="Andreopoulos B."/>
            <person name="Lipzen A."/>
            <person name="Chen C."/>
            <person name="Yan M."/>
            <person name="Daum C."/>
            <person name="Ng V."/>
            <person name="Clum A."/>
            <person name="Steindorff A."/>
            <person name="Ohm R.A."/>
            <person name="Martin F."/>
            <person name="Silar P."/>
            <person name="Natvig D.O."/>
            <person name="Lalanne C."/>
            <person name="Gautier V."/>
            <person name="Ament-Velasquez S.L."/>
            <person name="Kruys A."/>
            <person name="Hutchinson M.I."/>
            <person name="Powell A.J."/>
            <person name="Barry K."/>
            <person name="Miller A.N."/>
            <person name="Grigoriev I.V."/>
            <person name="Debuchy R."/>
            <person name="Gladieux P."/>
            <person name="Hiltunen Thoren M."/>
            <person name="Johannesson H."/>
        </authorList>
    </citation>
    <scope>NUCLEOTIDE SEQUENCE</scope>
    <source>
        <strain evidence="2">CBS 892.96</strain>
    </source>
</reference>